<organism evidence="2 3">
    <name type="scientific">Nitrospina gracilis (strain 3/211)</name>
    <dbReference type="NCBI Taxonomy" id="1266370"/>
    <lineage>
        <taxon>Bacteria</taxon>
        <taxon>Pseudomonadati</taxon>
        <taxon>Nitrospinota/Tectimicrobiota group</taxon>
        <taxon>Nitrospinota</taxon>
        <taxon>Nitrospinia</taxon>
        <taxon>Nitrospinales</taxon>
        <taxon>Nitrospinaceae</taxon>
        <taxon>Nitrospina</taxon>
    </lineage>
</organism>
<keyword evidence="1" id="KW-0732">Signal</keyword>
<gene>
    <name evidence="2" type="ORF">NITGR_400003</name>
</gene>
<name>M1YZ99_NITG3</name>
<evidence type="ECO:0000313" key="2">
    <source>
        <dbReference type="EMBL" id="CCQ90814.1"/>
    </source>
</evidence>
<feature type="chain" id="PRO_5004019855" description="Lipoprotein" evidence="1">
    <location>
        <begin position="26"/>
        <end position="180"/>
    </location>
</feature>
<dbReference type="Proteomes" id="UP000011704">
    <property type="component" value="Unassembled WGS sequence"/>
</dbReference>
<sequence length="180" mass="19875">MFSVTKRINRVFVLAFILIGIAACGQPGNSGTKSAATAESLKQHVEAAIAGLDPAKLKDFGFAPPYNMADKQFEAQYEVKVIRMKPAGNKGKHTEGEVQLVGSMLDPRTELWLTEMVQLNFVQPDGRGEWKLVLYRGQIEDYLSQVIPDQELRTLSDPLQNYLKSAFDTVSADELESAAP</sequence>
<dbReference type="HOGENOM" id="CLU_1494735_0_0_0"/>
<keyword evidence="3" id="KW-1185">Reference proteome</keyword>
<feature type="signal peptide" evidence="1">
    <location>
        <begin position="1"/>
        <end position="25"/>
    </location>
</feature>
<proteinExistence type="predicted"/>
<accession>M1YZ99</accession>
<dbReference type="InParanoid" id="M1YZ99"/>
<evidence type="ECO:0000256" key="1">
    <source>
        <dbReference type="SAM" id="SignalP"/>
    </source>
</evidence>
<dbReference type="RefSeq" id="WP_005008808.1">
    <property type="nucleotide sequence ID" value="NZ_HG422173.1"/>
</dbReference>
<protein>
    <recommendedName>
        <fullName evidence="4">Lipoprotein</fullName>
    </recommendedName>
</protein>
<dbReference type="PROSITE" id="PS51257">
    <property type="entry name" value="PROKAR_LIPOPROTEIN"/>
    <property type="match status" value="1"/>
</dbReference>
<evidence type="ECO:0008006" key="4">
    <source>
        <dbReference type="Google" id="ProtNLM"/>
    </source>
</evidence>
<evidence type="ECO:0000313" key="3">
    <source>
        <dbReference type="Proteomes" id="UP000011704"/>
    </source>
</evidence>
<dbReference type="EMBL" id="CAQJ01000045">
    <property type="protein sequence ID" value="CCQ90814.1"/>
    <property type="molecule type" value="Genomic_DNA"/>
</dbReference>
<reference evidence="2 3" key="1">
    <citation type="journal article" date="2013" name="Front. Microbiol.">
        <title>The genome of Nitrospina gracilis illuminates the metabolism and evolution of the major marine nitrite oxidizer.</title>
        <authorList>
            <person name="Luecker S."/>
            <person name="Nowka B."/>
            <person name="Rattei T."/>
            <person name="Spieck E."/>
            <person name="and Daims H."/>
        </authorList>
    </citation>
    <scope>NUCLEOTIDE SEQUENCE [LARGE SCALE GENOMIC DNA]</scope>
    <source>
        <strain evidence="2 3">3/211</strain>
    </source>
</reference>
<dbReference type="AlphaFoldDB" id="M1YZ99"/>
<comment type="caution">
    <text evidence="2">The sequence shown here is derived from an EMBL/GenBank/DDBJ whole genome shotgun (WGS) entry which is preliminary data.</text>
</comment>